<dbReference type="GO" id="GO:0008270">
    <property type="term" value="F:zinc ion binding"/>
    <property type="evidence" value="ECO:0007669"/>
    <property type="project" value="UniProtKB-KW"/>
</dbReference>
<evidence type="ECO:0000256" key="6">
    <source>
        <dbReference type="ARBA" id="ARBA00023015"/>
    </source>
</evidence>
<dbReference type="SMART" id="SM00980">
    <property type="entry name" value="THAP"/>
    <property type="match status" value="1"/>
</dbReference>
<dbReference type="Gene3D" id="6.20.210.20">
    <property type="entry name" value="THAP domain"/>
    <property type="match status" value="1"/>
</dbReference>
<comment type="subcellular location">
    <subcellularLocation>
        <location evidence="1">Nucleus</location>
        <location evidence="1">Nucleoplasm</location>
    </subcellularLocation>
</comment>
<keyword evidence="8 12" id="KW-0238">DNA-binding</keyword>
<evidence type="ECO:0000313" key="14">
    <source>
        <dbReference type="EMBL" id="KAK8779265.1"/>
    </source>
</evidence>
<evidence type="ECO:0000256" key="5">
    <source>
        <dbReference type="ARBA" id="ARBA00022833"/>
    </source>
</evidence>
<dbReference type="EMBL" id="JARKHS020009976">
    <property type="protein sequence ID" value="KAK8779265.1"/>
    <property type="molecule type" value="Genomic_DNA"/>
</dbReference>
<name>A0AAQ4EXD5_AMBAM</name>
<evidence type="ECO:0000256" key="12">
    <source>
        <dbReference type="PROSITE-ProRule" id="PRU00309"/>
    </source>
</evidence>
<dbReference type="SUPFAM" id="SSF57716">
    <property type="entry name" value="Glucocorticoid receptor-like (DNA-binding domain)"/>
    <property type="match status" value="1"/>
</dbReference>
<keyword evidence="10" id="KW-0539">Nucleus</keyword>
<evidence type="ECO:0000256" key="2">
    <source>
        <dbReference type="ARBA" id="ARBA00006177"/>
    </source>
</evidence>
<dbReference type="PANTHER" id="PTHR46600:SF1">
    <property type="entry name" value="THAP DOMAIN-CONTAINING PROTEIN 1"/>
    <property type="match status" value="1"/>
</dbReference>
<keyword evidence="11" id="KW-0131">Cell cycle</keyword>
<dbReference type="PROSITE" id="PS50950">
    <property type="entry name" value="ZF_THAP"/>
    <property type="match status" value="1"/>
</dbReference>
<keyword evidence="3" id="KW-0479">Metal-binding</keyword>
<evidence type="ECO:0000256" key="7">
    <source>
        <dbReference type="ARBA" id="ARBA00023054"/>
    </source>
</evidence>
<dbReference type="GO" id="GO:0005654">
    <property type="term" value="C:nucleoplasm"/>
    <property type="evidence" value="ECO:0007669"/>
    <property type="project" value="UniProtKB-SubCell"/>
</dbReference>
<proteinExistence type="inferred from homology"/>
<keyword evidence="15" id="KW-1185">Reference proteome</keyword>
<keyword evidence="7" id="KW-0175">Coiled coil</keyword>
<dbReference type="AlphaFoldDB" id="A0AAQ4EXD5"/>
<gene>
    <name evidence="14" type="ORF">V5799_019396</name>
</gene>
<dbReference type="InterPro" id="IPR038441">
    <property type="entry name" value="THAP_Znf_sf"/>
</dbReference>
<dbReference type="SMART" id="SM00692">
    <property type="entry name" value="DM3"/>
    <property type="match status" value="1"/>
</dbReference>
<keyword evidence="9" id="KW-0804">Transcription</keyword>
<keyword evidence="6" id="KW-0805">Transcription regulation</keyword>
<organism evidence="14 15">
    <name type="scientific">Amblyomma americanum</name>
    <name type="common">Lone star tick</name>
    <dbReference type="NCBI Taxonomy" id="6943"/>
    <lineage>
        <taxon>Eukaryota</taxon>
        <taxon>Metazoa</taxon>
        <taxon>Ecdysozoa</taxon>
        <taxon>Arthropoda</taxon>
        <taxon>Chelicerata</taxon>
        <taxon>Arachnida</taxon>
        <taxon>Acari</taxon>
        <taxon>Parasitiformes</taxon>
        <taxon>Ixodida</taxon>
        <taxon>Ixodoidea</taxon>
        <taxon>Ixodidae</taxon>
        <taxon>Amblyomminae</taxon>
        <taxon>Amblyomma</taxon>
    </lineage>
</organism>
<evidence type="ECO:0000313" key="15">
    <source>
        <dbReference type="Proteomes" id="UP001321473"/>
    </source>
</evidence>
<feature type="domain" description="THAP-type" evidence="13">
    <location>
        <begin position="1"/>
        <end position="89"/>
    </location>
</feature>
<evidence type="ECO:0000256" key="8">
    <source>
        <dbReference type="ARBA" id="ARBA00023125"/>
    </source>
</evidence>
<keyword evidence="5" id="KW-0862">Zinc</keyword>
<evidence type="ECO:0000259" key="13">
    <source>
        <dbReference type="PROSITE" id="PS50950"/>
    </source>
</evidence>
<evidence type="ECO:0000256" key="4">
    <source>
        <dbReference type="ARBA" id="ARBA00022771"/>
    </source>
</evidence>
<evidence type="ECO:0000256" key="10">
    <source>
        <dbReference type="ARBA" id="ARBA00023242"/>
    </source>
</evidence>
<sequence length="221" mass="24327">MDGPCCVVGCKARDRQGVTNRHALPKDEGTRAVWLQRIGLSQWDTHKSPRVCGRHFSPDDYCYNPEFVRRTGVIVKKLRLKPRALPTLFLPTTKEPLRNCTCSAIRNTVGTQITEQWPDVPSTPLRRSSATQVNFSIKPLVAARTQTEPPAMLPAPLSPIPASFRAQGASTPQKQEAASVVSETVDSFDWDGGEQPAAELDTTYMSSFDTSVGSNLMVTVR</sequence>
<evidence type="ECO:0000256" key="3">
    <source>
        <dbReference type="ARBA" id="ARBA00022723"/>
    </source>
</evidence>
<dbReference type="Pfam" id="PF05485">
    <property type="entry name" value="THAP"/>
    <property type="match status" value="1"/>
</dbReference>
<dbReference type="GO" id="GO:0043565">
    <property type="term" value="F:sequence-specific DNA binding"/>
    <property type="evidence" value="ECO:0007669"/>
    <property type="project" value="InterPro"/>
</dbReference>
<reference evidence="14 15" key="1">
    <citation type="journal article" date="2023" name="Arcadia Sci">
        <title>De novo assembly of a long-read Amblyomma americanum tick genome.</title>
        <authorList>
            <person name="Chou S."/>
            <person name="Poskanzer K.E."/>
            <person name="Rollins M."/>
            <person name="Thuy-Boun P.S."/>
        </authorList>
    </citation>
    <scope>NUCLEOTIDE SEQUENCE [LARGE SCALE GENOMIC DNA]</scope>
    <source>
        <strain evidence="14">F_SG_1</strain>
        <tissue evidence="14">Salivary glands</tissue>
    </source>
</reference>
<dbReference type="Proteomes" id="UP001321473">
    <property type="component" value="Unassembled WGS sequence"/>
</dbReference>
<evidence type="ECO:0000256" key="1">
    <source>
        <dbReference type="ARBA" id="ARBA00004642"/>
    </source>
</evidence>
<evidence type="ECO:0000256" key="9">
    <source>
        <dbReference type="ARBA" id="ARBA00023163"/>
    </source>
</evidence>
<dbReference type="PANTHER" id="PTHR46600">
    <property type="entry name" value="THAP DOMAIN-CONTAINING"/>
    <property type="match status" value="1"/>
</dbReference>
<evidence type="ECO:0000256" key="11">
    <source>
        <dbReference type="ARBA" id="ARBA00023306"/>
    </source>
</evidence>
<comment type="similarity">
    <text evidence="2">Belongs to the THAP1 family.</text>
</comment>
<dbReference type="InterPro" id="IPR026516">
    <property type="entry name" value="THAP1/10"/>
</dbReference>
<comment type="caution">
    <text evidence="14">The sequence shown here is derived from an EMBL/GenBank/DDBJ whole genome shotgun (WGS) entry which is preliminary data.</text>
</comment>
<keyword evidence="4 12" id="KW-0863">Zinc-finger</keyword>
<dbReference type="InterPro" id="IPR006612">
    <property type="entry name" value="THAP_Znf"/>
</dbReference>
<accession>A0AAQ4EXD5</accession>
<protein>
    <recommendedName>
        <fullName evidence="13">THAP-type domain-containing protein</fullName>
    </recommendedName>
</protein>